<dbReference type="AlphaFoldDB" id="A0A938Y9C3"/>
<evidence type="ECO:0000313" key="2">
    <source>
        <dbReference type="EMBL" id="MBM9468436.1"/>
    </source>
</evidence>
<evidence type="ECO:0000256" key="1">
    <source>
        <dbReference type="SAM" id="MobiDB-lite"/>
    </source>
</evidence>
<sequence length="111" mass="11759">MTEAPLEQQQTSSFADLGKQMWSYLTGQGAAINYQFVDMTVEVPRETGADSPRAVWKLDGTLRITTDEGRASAGSDHCSGRSRASAGRASAGSDHRVPPSVCLGVRTGRGS</sequence>
<feature type="compositionally biased region" description="Low complexity" evidence="1">
    <location>
        <begin position="81"/>
        <end position="92"/>
    </location>
</feature>
<evidence type="ECO:0000313" key="3">
    <source>
        <dbReference type="Proteomes" id="UP000663792"/>
    </source>
</evidence>
<gene>
    <name evidence="2" type="ORF">JL106_14220</name>
</gene>
<dbReference type="Proteomes" id="UP000663792">
    <property type="component" value="Unassembled WGS sequence"/>
</dbReference>
<accession>A0A938Y9C3</accession>
<proteinExistence type="predicted"/>
<name>A0A938Y9C3_9ACTN</name>
<feature type="region of interest" description="Disordered" evidence="1">
    <location>
        <begin position="67"/>
        <end position="111"/>
    </location>
</feature>
<protein>
    <submittedName>
        <fullName evidence="2">Uncharacterized protein</fullName>
    </submittedName>
</protein>
<keyword evidence="3" id="KW-1185">Reference proteome</keyword>
<reference evidence="2" key="1">
    <citation type="submission" date="2021-01" db="EMBL/GenBank/DDBJ databases">
        <title>YIM 132084 draft genome.</title>
        <authorList>
            <person name="An D."/>
        </authorList>
    </citation>
    <scope>NUCLEOTIDE SEQUENCE</scope>
    <source>
        <strain evidence="2">YIM 132084</strain>
    </source>
</reference>
<organism evidence="2 3">
    <name type="scientific">Nakamurella leprariae</name>
    <dbReference type="NCBI Taxonomy" id="2803911"/>
    <lineage>
        <taxon>Bacteria</taxon>
        <taxon>Bacillati</taxon>
        <taxon>Actinomycetota</taxon>
        <taxon>Actinomycetes</taxon>
        <taxon>Nakamurellales</taxon>
        <taxon>Nakamurellaceae</taxon>
        <taxon>Nakamurella</taxon>
    </lineage>
</organism>
<comment type="caution">
    <text evidence="2">The sequence shown here is derived from an EMBL/GenBank/DDBJ whole genome shotgun (WGS) entry which is preliminary data.</text>
</comment>
<dbReference type="EMBL" id="JAERWK010000018">
    <property type="protein sequence ID" value="MBM9468436.1"/>
    <property type="molecule type" value="Genomic_DNA"/>
</dbReference>